<gene>
    <name evidence="2" type="ORF">MmiHf6_14740</name>
</gene>
<name>A0AA96V1I6_9EURY</name>
<feature type="transmembrane region" description="Helical" evidence="1">
    <location>
        <begin position="37"/>
        <end position="55"/>
    </location>
</feature>
<keyword evidence="3" id="KW-1185">Reference proteome</keyword>
<keyword evidence="1" id="KW-1133">Transmembrane helix</keyword>
<sequence length="137" mass="15578">MNYNQKTMSSIFLFSLLVVLSFAAFYFFGPVLTPETMYRTGVALLAPALIVFAFITFDFSKIGSLICVFFAALLYIMYLFGADWNLWLQSGIFIFSATYAVMFAYYKLKAEELALAELAEEPSEPTIEINVEENYNI</sequence>
<feature type="transmembrane region" description="Helical" evidence="1">
    <location>
        <begin position="86"/>
        <end position="106"/>
    </location>
</feature>
<organism evidence="2 3">
    <name type="scientific">Methanimicrococcus hongohii</name>
    <dbReference type="NCBI Taxonomy" id="3028295"/>
    <lineage>
        <taxon>Archaea</taxon>
        <taxon>Methanobacteriati</taxon>
        <taxon>Methanobacteriota</taxon>
        <taxon>Stenosarchaea group</taxon>
        <taxon>Methanomicrobia</taxon>
        <taxon>Methanosarcinales</taxon>
        <taxon>Methanosarcinaceae</taxon>
        <taxon>Methanimicrococcus</taxon>
    </lineage>
</organism>
<evidence type="ECO:0000313" key="2">
    <source>
        <dbReference type="EMBL" id="WNY24145.1"/>
    </source>
</evidence>
<dbReference type="GeneID" id="85196074"/>
<feature type="transmembrane region" description="Helical" evidence="1">
    <location>
        <begin position="62"/>
        <end position="80"/>
    </location>
</feature>
<evidence type="ECO:0000313" key="3">
    <source>
        <dbReference type="Proteomes" id="UP001302978"/>
    </source>
</evidence>
<dbReference type="KEGG" id="mehf:MmiHf6_14740"/>
<reference evidence="2 3" key="1">
    <citation type="submission" date="2023-07" db="EMBL/GenBank/DDBJ databases">
        <title>Closed genoem sequence of Methanomicrococcus sp. Hf6.</title>
        <authorList>
            <person name="Poehlein A."/>
            <person name="Protasov E."/>
            <person name="Platt K."/>
            <person name="Reeh H."/>
            <person name="Daniel R."/>
            <person name="Brune A."/>
        </authorList>
    </citation>
    <scope>NUCLEOTIDE SEQUENCE [LARGE SCALE GENOMIC DNA]</scope>
    <source>
        <strain evidence="2 3">Hf6</strain>
    </source>
</reference>
<dbReference type="AlphaFoldDB" id="A0AA96V1I6"/>
<keyword evidence="1" id="KW-0472">Membrane</keyword>
<dbReference type="RefSeq" id="WP_316557320.1">
    <property type="nucleotide sequence ID" value="NZ_CP131059.1"/>
</dbReference>
<dbReference type="Proteomes" id="UP001302978">
    <property type="component" value="Chromosome"/>
</dbReference>
<evidence type="ECO:0000256" key="1">
    <source>
        <dbReference type="SAM" id="Phobius"/>
    </source>
</evidence>
<proteinExistence type="predicted"/>
<keyword evidence="1" id="KW-0812">Transmembrane</keyword>
<accession>A0AA96V1I6</accession>
<protein>
    <submittedName>
        <fullName evidence="2">Uncharacterized protein</fullName>
    </submittedName>
</protein>
<dbReference type="EMBL" id="CP131059">
    <property type="protein sequence ID" value="WNY24145.1"/>
    <property type="molecule type" value="Genomic_DNA"/>
</dbReference>
<feature type="transmembrane region" description="Helical" evidence="1">
    <location>
        <begin position="12"/>
        <end position="31"/>
    </location>
</feature>